<name>A0A3D9SX64_9ACTN</name>
<dbReference type="RefSeq" id="WP_170177848.1">
    <property type="nucleotide sequence ID" value="NZ_QTTT01000001.1"/>
</dbReference>
<protein>
    <submittedName>
        <fullName evidence="1">Uncharacterized protein</fullName>
    </submittedName>
</protein>
<sequence>MPTMGAIVPLAGNLTDDPVVEFADVPHEFAFSDGAVRSNPSVDVLNERVRVLGFGAGA</sequence>
<keyword evidence="2" id="KW-1185">Reference proteome</keyword>
<dbReference type="AlphaFoldDB" id="A0A3D9SX64"/>
<reference evidence="1 2" key="1">
    <citation type="submission" date="2018-08" db="EMBL/GenBank/DDBJ databases">
        <title>Sequencing the genomes of 1000 actinobacteria strains.</title>
        <authorList>
            <person name="Klenk H.-P."/>
        </authorList>
    </citation>
    <scope>NUCLEOTIDE SEQUENCE [LARGE SCALE GENOMIC DNA]</scope>
    <source>
        <strain evidence="1 2">DSM 43927</strain>
    </source>
</reference>
<proteinExistence type="predicted"/>
<gene>
    <name evidence="1" type="ORF">DFJ69_6099</name>
</gene>
<comment type="caution">
    <text evidence="1">The sequence shown here is derived from an EMBL/GenBank/DDBJ whole genome shotgun (WGS) entry which is preliminary data.</text>
</comment>
<accession>A0A3D9SX64</accession>
<evidence type="ECO:0000313" key="2">
    <source>
        <dbReference type="Proteomes" id="UP000256661"/>
    </source>
</evidence>
<organism evidence="1 2">
    <name type="scientific">Thermomonospora umbrina</name>
    <dbReference type="NCBI Taxonomy" id="111806"/>
    <lineage>
        <taxon>Bacteria</taxon>
        <taxon>Bacillati</taxon>
        <taxon>Actinomycetota</taxon>
        <taxon>Actinomycetes</taxon>
        <taxon>Streptosporangiales</taxon>
        <taxon>Thermomonosporaceae</taxon>
        <taxon>Thermomonospora</taxon>
    </lineage>
</organism>
<dbReference type="EMBL" id="QTTT01000001">
    <property type="protein sequence ID" value="REF00550.1"/>
    <property type="molecule type" value="Genomic_DNA"/>
</dbReference>
<evidence type="ECO:0000313" key="1">
    <source>
        <dbReference type="EMBL" id="REF00550.1"/>
    </source>
</evidence>
<dbReference type="Proteomes" id="UP000256661">
    <property type="component" value="Unassembled WGS sequence"/>
</dbReference>